<keyword evidence="1" id="KW-0285">Flavoprotein</keyword>
<name>A0A9P8XSE8_9PEZI</name>
<evidence type="ECO:0000256" key="1">
    <source>
        <dbReference type="ARBA" id="ARBA00022630"/>
    </source>
</evidence>
<keyword evidence="3" id="KW-0560">Oxidoreductase</keyword>
<dbReference type="GO" id="GO:0016491">
    <property type="term" value="F:oxidoreductase activity"/>
    <property type="evidence" value="ECO:0007669"/>
    <property type="project" value="UniProtKB-KW"/>
</dbReference>
<organism evidence="4 5">
    <name type="scientific">Microdochium trichocladiopsis</name>
    <dbReference type="NCBI Taxonomy" id="1682393"/>
    <lineage>
        <taxon>Eukaryota</taxon>
        <taxon>Fungi</taxon>
        <taxon>Dikarya</taxon>
        <taxon>Ascomycota</taxon>
        <taxon>Pezizomycotina</taxon>
        <taxon>Sordariomycetes</taxon>
        <taxon>Xylariomycetidae</taxon>
        <taxon>Xylariales</taxon>
        <taxon>Microdochiaceae</taxon>
        <taxon>Microdochium</taxon>
    </lineage>
</organism>
<proteinExistence type="predicted"/>
<dbReference type="Proteomes" id="UP000756346">
    <property type="component" value="Unassembled WGS sequence"/>
</dbReference>
<dbReference type="InterPro" id="IPR036188">
    <property type="entry name" value="FAD/NAD-bd_sf"/>
</dbReference>
<evidence type="ECO:0000313" key="4">
    <source>
        <dbReference type="EMBL" id="KAH7012110.1"/>
    </source>
</evidence>
<dbReference type="PIRSF" id="PIRSF000332">
    <property type="entry name" value="FMO"/>
    <property type="match status" value="1"/>
</dbReference>
<gene>
    <name evidence="4" type="ORF">B0I36DRAFT_256916</name>
</gene>
<evidence type="ECO:0000313" key="5">
    <source>
        <dbReference type="Proteomes" id="UP000756346"/>
    </source>
</evidence>
<evidence type="ECO:0000256" key="3">
    <source>
        <dbReference type="ARBA" id="ARBA00023002"/>
    </source>
</evidence>
<keyword evidence="5" id="KW-1185">Reference proteome</keyword>
<keyword evidence="2" id="KW-0274">FAD</keyword>
<accession>A0A9P8XSE8</accession>
<dbReference type="Gene3D" id="3.50.50.60">
    <property type="entry name" value="FAD/NAD(P)-binding domain"/>
    <property type="match status" value="1"/>
</dbReference>
<dbReference type="OrthoDB" id="2915840at2759"/>
<dbReference type="PANTHER" id="PTHR23023">
    <property type="entry name" value="DIMETHYLANILINE MONOOXYGENASE"/>
    <property type="match status" value="1"/>
</dbReference>
<dbReference type="GeneID" id="70180530"/>
<dbReference type="InterPro" id="IPR050346">
    <property type="entry name" value="FMO-like"/>
</dbReference>
<dbReference type="InterPro" id="IPR000960">
    <property type="entry name" value="Flavin_mOase"/>
</dbReference>
<dbReference type="RefSeq" id="XP_046004486.1">
    <property type="nucleotide sequence ID" value="XM_046150984.1"/>
</dbReference>
<reference evidence="4" key="1">
    <citation type="journal article" date="2021" name="Nat. Commun.">
        <title>Genetic determinants of endophytism in the Arabidopsis root mycobiome.</title>
        <authorList>
            <person name="Mesny F."/>
            <person name="Miyauchi S."/>
            <person name="Thiergart T."/>
            <person name="Pickel B."/>
            <person name="Atanasova L."/>
            <person name="Karlsson M."/>
            <person name="Huettel B."/>
            <person name="Barry K.W."/>
            <person name="Haridas S."/>
            <person name="Chen C."/>
            <person name="Bauer D."/>
            <person name="Andreopoulos W."/>
            <person name="Pangilinan J."/>
            <person name="LaButti K."/>
            <person name="Riley R."/>
            <person name="Lipzen A."/>
            <person name="Clum A."/>
            <person name="Drula E."/>
            <person name="Henrissat B."/>
            <person name="Kohler A."/>
            <person name="Grigoriev I.V."/>
            <person name="Martin F.M."/>
            <person name="Hacquard S."/>
        </authorList>
    </citation>
    <scope>NUCLEOTIDE SEQUENCE</scope>
    <source>
        <strain evidence="4">MPI-CAGE-CH-0230</strain>
    </source>
</reference>
<evidence type="ECO:0000256" key="2">
    <source>
        <dbReference type="ARBA" id="ARBA00022827"/>
    </source>
</evidence>
<evidence type="ECO:0008006" key="6">
    <source>
        <dbReference type="Google" id="ProtNLM"/>
    </source>
</evidence>
<dbReference type="AlphaFoldDB" id="A0A9P8XSE8"/>
<dbReference type="EMBL" id="JAGTJQ010000015">
    <property type="protein sequence ID" value="KAH7012110.1"/>
    <property type="molecule type" value="Genomic_DNA"/>
</dbReference>
<protein>
    <recommendedName>
        <fullName evidence="6">L-ornithine N(5)-oxygenase</fullName>
    </recommendedName>
</protein>
<dbReference type="GO" id="GO:0050660">
    <property type="term" value="F:flavin adenine dinucleotide binding"/>
    <property type="evidence" value="ECO:0007669"/>
    <property type="project" value="InterPro"/>
</dbReference>
<dbReference type="GO" id="GO:0050661">
    <property type="term" value="F:NADP binding"/>
    <property type="evidence" value="ECO:0007669"/>
    <property type="project" value="InterPro"/>
</dbReference>
<dbReference type="Pfam" id="PF13738">
    <property type="entry name" value="Pyr_redox_3"/>
    <property type="match status" value="1"/>
</dbReference>
<dbReference type="SUPFAM" id="SSF51905">
    <property type="entry name" value="FAD/NAD(P)-binding domain"/>
    <property type="match status" value="2"/>
</dbReference>
<sequence length="608" mass="67510">MGNDVNEEYDLVVVGAGFYGLAAAKTHLALHPEKKLLVIEAEATCGGTWSHNRLYPSLKTNNLFGSLEYPDFPMDGTKYSLKEGEHIPGKVMHEYCEDYAKHFGVLERVRFETEVISAKAMTSGGWTITTKEASTETSTITAHKLIIATGLTSQPNKPSFTGAAEFSSPIFHARDFCDKSHITSTASRAVVIGGGKSAFDVAYKFATSSTCTEGVDLLIRPSGNGPVWMANAYATPFKLKVEDLVLVRFLTWFSPCAWGDEAGYGVVRRFLQATWLGNIFVRLFFWAVGADIMRTVGYDNHPETKKLKPWYGTLWANSALGVWNYDKDFLGLVRQGTIRVHLAEVESLGRRVVELKDGKRLDGVDVVVCATGWVKEDSSSMAFKDFDTGLALSGEERDALIRKADKKLFAKLPILKAQPVKQLEDTTTKQNLASGKVDSEPRRYYRFIVPSQATSSRNIAFAGGISTTSTALTAHLQGLWITAFFDGNLDRSPPADKRAVVDEIIRHTQFEKWRHPCGYGPLVPDMTFDSLSYVDLLMNDLGLKVRRKKSILRDVFLPYKPRDYATILKEYQARCKSATGALPPRSLLLLCVSGAANLHISHSRQKRF</sequence>
<comment type="caution">
    <text evidence="4">The sequence shown here is derived from an EMBL/GenBank/DDBJ whole genome shotgun (WGS) entry which is preliminary data.</text>
</comment>